<proteinExistence type="predicted"/>
<dbReference type="RefSeq" id="WP_136352245.1">
    <property type="nucleotide sequence ID" value="NZ_CP046266.1"/>
</dbReference>
<evidence type="ECO:0000313" key="2">
    <source>
        <dbReference type="EMBL" id="THF81410.1"/>
    </source>
</evidence>
<evidence type="ECO:0000259" key="1">
    <source>
        <dbReference type="Pfam" id="PF21926"/>
    </source>
</evidence>
<dbReference type="SUPFAM" id="SSF55729">
    <property type="entry name" value="Acyl-CoA N-acyltransferases (Nat)"/>
    <property type="match status" value="1"/>
</dbReference>
<feature type="domain" description="N-acyl amino acid synthase FeeM catalytic core" evidence="1">
    <location>
        <begin position="20"/>
        <end position="169"/>
    </location>
</feature>
<protein>
    <recommendedName>
        <fullName evidence="1">N-acyl amino acid synthase FeeM catalytic core domain-containing protein</fullName>
    </recommendedName>
</protein>
<keyword evidence="3" id="KW-1185">Reference proteome</keyword>
<gene>
    <name evidence="2" type="ORF">E6W99_05735</name>
</gene>
<dbReference type="AlphaFoldDB" id="A0A4S4C1A1"/>
<dbReference type="OrthoDB" id="2856575at2"/>
<reference evidence="2 3" key="1">
    <citation type="submission" date="2019-04" db="EMBL/GenBank/DDBJ databases">
        <title>Bacillus sediminilitoris sp. nov., isolated from a tidal flat sediment on the East China Sea.</title>
        <authorList>
            <person name="Wei Y."/>
            <person name="Mao H."/>
            <person name="Fang J."/>
        </authorList>
    </citation>
    <scope>NUCLEOTIDE SEQUENCE [LARGE SCALE GENOMIC DNA]</scope>
    <source>
        <strain evidence="2 3">DSL-17</strain>
    </source>
</reference>
<sequence length="202" mass="23769">MENTPQYYFGLAKNKIREEAIALHQKRYQEVGFFKEGEKDPYEQDSLYFIAQETSINQVVGVTRLIFKPIGQLPTMKNFKIYDLNYGRLMKLKENSYVEISAFTKLPKHEVGVHLIRTIFHYSNQNGITHWIACIDERVFRYLNRIFSSIFKEIGVPKIYLGSLTVPCVVDLQEAIKQIKEQRPTLYTFLMESDKQVMEVLR</sequence>
<comment type="caution">
    <text evidence="2">The sequence shown here is derived from an EMBL/GenBank/DDBJ whole genome shotgun (WGS) entry which is preliminary data.</text>
</comment>
<dbReference type="InterPro" id="IPR016181">
    <property type="entry name" value="Acyl_CoA_acyltransferase"/>
</dbReference>
<dbReference type="InterPro" id="IPR054597">
    <property type="entry name" value="FeeM_cat"/>
</dbReference>
<organism evidence="2 3">
    <name type="scientific">Metabacillus sediminilitoris</name>
    <dbReference type="NCBI Taxonomy" id="2567941"/>
    <lineage>
        <taxon>Bacteria</taxon>
        <taxon>Bacillati</taxon>
        <taxon>Bacillota</taxon>
        <taxon>Bacilli</taxon>
        <taxon>Bacillales</taxon>
        <taxon>Bacillaceae</taxon>
        <taxon>Metabacillus</taxon>
    </lineage>
</organism>
<dbReference type="Gene3D" id="3.40.630.30">
    <property type="match status" value="1"/>
</dbReference>
<dbReference type="EMBL" id="SSNT01000004">
    <property type="protein sequence ID" value="THF81410.1"/>
    <property type="molecule type" value="Genomic_DNA"/>
</dbReference>
<dbReference type="Pfam" id="PF21926">
    <property type="entry name" value="FeeM"/>
    <property type="match status" value="1"/>
</dbReference>
<evidence type="ECO:0000313" key="3">
    <source>
        <dbReference type="Proteomes" id="UP000310334"/>
    </source>
</evidence>
<name>A0A4S4C1A1_9BACI</name>
<dbReference type="Proteomes" id="UP000310334">
    <property type="component" value="Unassembled WGS sequence"/>
</dbReference>
<accession>A0A4S4C1A1</accession>